<dbReference type="EMBL" id="CAJOBA010000970">
    <property type="protein sequence ID" value="CAF3568227.1"/>
    <property type="molecule type" value="Genomic_DNA"/>
</dbReference>
<evidence type="ECO:0000313" key="5">
    <source>
        <dbReference type="EMBL" id="CAF4197667.1"/>
    </source>
</evidence>
<feature type="domain" description="Protein zer-1 homolog-like C-terminal" evidence="1">
    <location>
        <begin position="9"/>
        <end position="86"/>
    </location>
</feature>
<dbReference type="InterPro" id="IPR055142">
    <property type="entry name" value="ZER1-like_C"/>
</dbReference>
<evidence type="ECO:0000313" key="4">
    <source>
        <dbReference type="EMBL" id="CAF3568227.1"/>
    </source>
</evidence>
<evidence type="ECO:0000259" key="1">
    <source>
        <dbReference type="Pfam" id="PF22964"/>
    </source>
</evidence>
<organism evidence="3 6">
    <name type="scientific">Didymodactylos carnosus</name>
    <dbReference type="NCBI Taxonomy" id="1234261"/>
    <lineage>
        <taxon>Eukaryota</taxon>
        <taxon>Metazoa</taxon>
        <taxon>Spiralia</taxon>
        <taxon>Gnathifera</taxon>
        <taxon>Rotifera</taxon>
        <taxon>Eurotatoria</taxon>
        <taxon>Bdelloidea</taxon>
        <taxon>Philodinida</taxon>
        <taxon>Philodinidae</taxon>
        <taxon>Didymodactylos</taxon>
    </lineage>
</organism>
<dbReference type="EMBL" id="CAJNOK010000970">
    <property type="protein sequence ID" value="CAF0786030.1"/>
    <property type="molecule type" value="Genomic_DNA"/>
</dbReference>
<dbReference type="Pfam" id="PF22964">
    <property type="entry name" value="ZER1-like_2nd"/>
    <property type="match status" value="1"/>
</dbReference>
<evidence type="ECO:0000313" key="3">
    <source>
        <dbReference type="EMBL" id="CAF1338624.1"/>
    </source>
</evidence>
<name>A0A815GHG4_9BILA</name>
<evidence type="ECO:0000313" key="2">
    <source>
        <dbReference type="EMBL" id="CAF0786030.1"/>
    </source>
</evidence>
<keyword evidence="6" id="KW-1185">Reference proteome</keyword>
<dbReference type="EMBL" id="CAJNOQ010014281">
    <property type="protein sequence ID" value="CAF1338624.1"/>
    <property type="molecule type" value="Genomic_DNA"/>
</dbReference>
<dbReference type="OrthoDB" id="5783533at2759"/>
<dbReference type="EMBL" id="CAJOBC010057377">
    <property type="protein sequence ID" value="CAF4197667.1"/>
    <property type="molecule type" value="Genomic_DNA"/>
</dbReference>
<protein>
    <recommendedName>
        <fullName evidence="1">Protein zer-1 homolog-like C-terminal domain-containing protein</fullName>
    </recommendedName>
</protein>
<reference evidence="3" key="1">
    <citation type="submission" date="2021-02" db="EMBL/GenBank/DDBJ databases">
        <authorList>
            <person name="Nowell W R."/>
        </authorList>
    </citation>
    <scope>NUCLEOTIDE SEQUENCE</scope>
</reference>
<dbReference type="Proteomes" id="UP000663829">
    <property type="component" value="Unassembled WGS sequence"/>
</dbReference>
<dbReference type="AlphaFoldDB" id="A0A815GHG4"/>
<sequence length="98" mass="11508">MFIREMYGLINLLNYIVCDIDHEDKVTIGYLGTIEIIMYLTQTRLETEIAYDLLEPPWTVLWNITYETAENCRKFIEDNNGLQAFTGKVILTKIIQNE</sequence>
<evidence type="ECO:0000313" key="6">
    <source>
        <dbReference type="Proteomes" id="UP000663829"/>
    </source>
</evidence>
<gene>
    <name evidence="3" type="ORF">GPM918_LOCUS30317</name>
    <name evidence="2" type="ORF">OVA965_LOCUS3875</name>
    <name evidence="5" type="ORF">SRO942_LOCUS30926</name>
    <name evidence="4" type="ORF">TMI583_LOCUS3873</name>
</gene>
<dbReference type="Proteomes" id="UP000677228">
    <property type="component" value="Unassembled WGS sequence"/>
</dbReference>
<proteinExistence type="predicted"/>
<dbReference type="Proteomes" id="UP000681722">
    <property type="component" value="Unassembled WGS sequence"/>
</dbReference>
<dbReference type="Proteomes" id="UP000682733">
    <property type="component" value="Unassembled WGS sequence"/>
</dbReference>
<accession>A0A815GHG4</accession>
<comment type="caution">
    <text evidence="3">The sequence shown here is derived from an EMBL/GenBank/DDBJ whole genome shotgun (WGS) entry which is preliminary data.</text>
</comment>